<dbReference type="RefSeq" id="WP_127029142.1">
    <property type="nucleotide sequence ID" value="NZ_RYFG02000098.1"/>
</dbReference>
<proteinExistence type="predicted"/>
<evidence type="ECO:0000313" key="2">
    <source>
        <dbReference type="EMBL" id="TRW94449.1"/>
    </source>
</evidence>
<accession>A0ABY3CB34</accession>
<reference evidence="2 3" key="1">
    <citation type="journal article" date="2019" name="Antonie Van Leeuwenhoek">
        <title>Description of 'Ca. Methylobacter oryzae' KRF1, a novel species from the environmentally important Methylobacter clade 2.</title>
        <authorList>
            <person name="Khatri K."/>
            <person name="Mohite J.A."/>
            <person name="Pandit P.S."/>
            <person name="Bahulikar R."/>
            <person name="Rahalkar M.C."/>
        </authorList>
    </citation>
    <scope>NUCLEOTIDE SEQUENCE [LARGE SCALE GENOMIC DNA]</scope>
    <source>
        <strain evidence="2 3">KRF1</strain>
    </source>
</reference>
<protein>
    <recommendedName>
        <fullName evidence="4">PepSY domain-containing protein</fullName>
    </recommendedName>
</protein>
<gene>
    <name evidence="2" type="ORF">EKO24_011945</name>
</gene>
<feature type="chain" id="PRO_5047429044" description="PepSY domain-containing protein" evidence="1">
    <location>
        <begin position="21"/>
        <end position="121"/>
    </location>
</feature>
<comment type="caution">
    <text evidence="2">The sequence shown here is derived from an EMBL/GenBank/DDBJ whole genome shotgun (WGS) entry which is preliminary data.</text>
</comment>
<keyword evidence="1" id="KW-0732">Signal</keyword>
<name>A0ABY3CB34_9GAMM</name>
<sequence>MINKLIKIILILAMNLMARAAFSIPLDNLAKPGTYKQAAGTDSGTADRYALPSNKVHIESCRRASLAQHPGVIEKQRIVHRHGDFWVRIEIQAEQDAEWFTLCSLETGKIILEQKVPDVSP</sequence>
<keyword evidence="3" id="KW-1185">Reference proteome</keyword>
<organism evidence="2 3">
    <name type="scientific">Candidatus Methylobacter oryzae</name>
    <dbReference type="NCBI Taxonomy" id="2497749"/>
    <lineage>
        <taxon>Bacteria</taxon>
        <taxon>Pseudomonadati</taxon>
        <taxon>Pseudomonadota</taxon>
        <taxon>Gammaproteobacteria</taxon>
        <taxon>Methylococcales</taxon>
        <taxon>Methylococcaceae</taxon>
        <taxon>Methylobacter</taxon>
    </lineage>
</organism>
<dbReference type="EMBL" id="RYFG02000098">
    <property type="protein sequence ID" value="TRW94449.1"/>
    <property type="molecule type" value="Genomic_DNA"/>
</dbReference>
<evidence type="ECO:0000256" key="1">
    <source>
        <dbReference type="SAM" id="SignalP"/>
    </source>
</evidence>
<dbReference type="Proteomes" id="UP000733744">
    <property type="component" value="Unassembled WGS sequence"/>
</dbReference>
<feature type="signal peptide" evidence="1">
    <location>
        <begin position="1"/>
        <end position="20"/>
    </location>
</feature>
<evidence type="ECO:0008006" key="4">
    <source>
        <dbReference type="Google" id="ProtNLM"/>
    </source>
</evidence>
<evidence type="ECO:0000313" key="3">
    <source>
        <dbReference type="Proteomes" id="UP000733744"/>
    </source>
</evidence>